<keyword evidence="4" id="KW-1185">Reference proteome</keyword>
<comment type="caution">
    <text evidence="3">The sequence shown here is derived from an EMBL/GenBank/DDBJ whole genome shotgun (WGS) entry which is preliminary data.</text>
</comment>
<gene>
    <name evidence="3" type="ORF">TQ39_16325</name>
</gene>
<feature type="region of interest" description="Disordered" evidence="1">
    <location>
        <begin position="120"/>
        <end position="141"/>
    </location>
</feature>
<dbReference type="EMBL" id="JXXK01000032">
    <property type="protein sequence ID" value="KJF38734.1"/>
    <property type="molecule type" value="Genomic_DNA"/>
</dbReference>
<evidence type="ECO:0008006" key="5">
    <source>
        <dbReference type="Google" id="ProtNLM"/>
    </source>
</evidence>
<evidence type="ECO:0000313" key="3">
    <source>
        <dbReference type="EMBL" id="KJF38734.1"/>
    </source>
</evidence>
<dbReference type="AlphaFoldDB" id="A0A0D8IW86"/>
<proteinExistence type="predicted"/>
<dbReference type="RefSeq" id="WP_050006312.1">
    <property type="nucleotide sequence ID" value="NZ_JXXK01000032.1"/>
</dbReference>
<sequence>MAYVQVPKDLTKVKNKVLFNLTKRQLICFGCGGGLGVLFYLLTKDSLGTTTAASIMVLMVLPFFMFAIYEKDGRPLEKIIMDVIRCKMMVPGVRPYKTENFYAKIQEEIYEQEVLGLGKETENAGQKSGTRHVRKDKGKRR</sequence>
<accession>A0A0D8IW86</accession>
<feature type="transmembrane region" description="Helical" evidence="2">
    <location>
        <begin position="49"/>
        <end position="69"/>
    </location>
</feature>
<evidence type="ECO:0000256" key="2">
    <source>
        <dbReference type="SAM" id="Phobius"/>
    </source>
</evidence>
<protein>
    <recommendedName>
        <fullName evidence="5">PrgI family protein</fullName>
    </recommendedName>
</protein>
<dbReference type="InterPro" id="IPR024414">
    <property type="entry name" value="Uncharacterised_PrgI"/>
</dbReference>
<name>A0A0D8IW86_9FIRM</name>
<feature type="transmembrane region" description="Helical" evidence="2">
    <location>
        <begin position="26"/>
        <end position="43"/>
    </location>
</feature>
<keyword evidence="2" id="KW-0812">Transmembrane</keyword>
<dbReference type="PATRIC" id="fig|1550024.3.peg.3725"/>
<organism evidence="3 4">
    <name type="scientific">Ruthenibacterium lactatiformans</name>
    <dbReference type="NCBI Taxonomy" id="1550024"/>
    <lineage>
        <taxon>Bacteria</taxon>
        <taxon>Bacillati</taxon>
        <taxon>Bacillota</taxon>
        <taxon>Clostridia</taxon>
        <taxon>Eubacteriales</taxon>
        <taxon>Oscillospiraceae</taxon>
        <taxon>Ruthenibacterium</taxon>
    </lineage>
</organism>
<keyword evidence="2" id="KW-1133">Transmembrane helix</keyword>
<keyword evidence="2" id="KW-0472">Membrane</keyword>
<evidence type="ECO:0000313" key="4">
    <source>
        <dbReference type="Proteomes" id="UP000032483"/>
    </source>
</evidence>
<dbReference type="GeneID" id="42858117"/>
<dbReference type="Pfam" id="PF12666">
    <property type="entry name" value="PrgI"/>
    <property type="match status" value="1"/>
</dbReference>
<feature type="compositionally biased region" description="Basic residues" evidence="1">
    <location>
        <begin position="129"/>
        <end position="141"/>
    </location>
</feature>
<reference evidence="3" key="1">
    <citation type="submission" date="2015-02" db="EMBL/GenBank/DDBJ databases">
        <title>A novel member of the family Ruminococcaceae isolated from human feces.</title>
        <authorList>
            <person name="Shkoporov A.N."/>
            <person name="Chaplin A.V."/>
            <person name="Motuzova O.V."/>
            <person name="Kafarskaia L.I."/>
            <person name="Khokhlova E.V."/>
            <person name="Efimov B.A."/>
        </authorList>
    </citation>
    <scope>NUCLEOTIDE SEQUENCE [LARGE SCALE GENOMIC DNA]</scope>
    <source>
        <strain evidence="3">585-1</strain>
    </source>
</reference>
<evidence type="ECO:0000256" key="1">
    <source>
        <dbReference type="SAM" id="MobiDB-lite"/>
    </source>
</evidence>
<dbReference type="Proteomes" id="UP000032483">
    <property type="component" value="Unassembled WGS sequence"/>
</dbReference>